<dbReference type="EMBL" id="MPUH01000805">
    <property type="protein sequence ID" value="OMJ73665.1"/>
    <property type="molecule type" value="Genomic_DNA"/>
</dbReference>
<keyword evidence="3" id="KW-1185">Reference proteome</keyword>
<dbReference type="AlphaFoldDB" id="A0A1R2BAF4"/>
<name>A0A1R2BAF4_9CILI</name>
<gene>
    <name evidence="2" type="ORF">SteCoe_27600</name>
</gene>
<comment type="caution">
    <text evidence="2">The sequence shown here is derived from an EMBL/GenBank/DDBJ whole genome shotgun (WGS) entry which is preliminary data.</text>
</comment>
<reference evidence="2 3" key="1">
    <citation type="submission" date="2016-11" db="EMBL/GenBank/DDBJ databases">
        <title>The macronuclear genome of Stentor coeruleus: a giant cell with tiny introns.</title>
        <authorList>
            <person name="Slabodnick M."/>
            <person name="Ruby J.G."/>
            <person name="Reiff S.B."/>
            <person name="Swart E.C."/>
            <person name="Gosai S."/>
            <person name="Prabakaran S."/>
            <person name="Witkowska E."/>
            <person name="Larue G.E."/>
            <person name="Fisher S."/>
            <person name="Freeman R.M."/>
            <person name="Gunawardena J."/>
            <person name="Chu W."/>
            <person name="Stover N.A."/>
            <person name="Gregory B.D."/>
            <person name="Nowacki M."/>
            <person name="Derisi J."/>
            <person name="Roy S.W."/>
            <person name="Marshall W.F."/>
            <person name="Sood P."/>
        </authorList>
    </citation>
    <scope>NUCLEOTIDE SEQUENCE [LARGE SCALE GENOMIC DNA]</scope>
    <source>
        <strain evidence="2">WM001</strain>
    </source>
</reference>
<evidence type="ECO:0000256" key="1">
    <source>
        <dbReference type="SAM" id="MobiDB-lite"/>
    </source>
</evidence>
<dbReference type="Proteomes" id="UP000187209">
    <property type="component" value="Unassembled WGS sequence"/>
</dbReference>
<proteinExistence type="predicted"/>
<sequence>MIGPKGDNLSESIFKTVSQQTFTNTNEGNSYFTLNNYKNFSTSDLRIPRKSFLQICKDPGIRPFCDKTASFEQNYPHLPENRFKLVVSDIVIRNDQAAIKRITQKLENEANMEIQKQQMLHKFRLDNLSNYAKRKTKTEDLQKKTGLTKYKTMNMLPINKVNNRIQSLSVPRAGKKRYIDDYIETYGLLGAERVKGSRSVLPGSSRITENKTLSPDNKQESFKRSLGKTSYNKEDKNIEIFSDKEIADCMKEINEFHKRFGELKGRVGFPQIYLEKYKN</sequence>
<feature type="compositionally biased region" description="Polar residues" evidence="1">
    <location>
        <begin position="205"/>
        <end position="216"/>
    </location>
</feature>
<accession>A0A1R2BAF4</accession>
<organism evidence="2 3">
    <name type="scientific">Stentor coeruleus</name>
    <dbReference type="NCBI Taxonomy" id="5963"/>
    <lineage>
        <taxon>Eukaryota</taxon>
        <taxon>Sar</taxon>
        <taxon>Alveolata</taxon>
        <taxon>Ciliophora</taxon>
        <taxon>Postciliodesmatophora</taxon>
        <taxon>Heterotrichea</taxon>
        <taxon>Heterotrichida</taxon>
        <taxon>Stentoridae</taxon>
        <taxon>Stentor</taxon>
    </lineage>
</organism>
<feature type="region of interest" description="Disordered" evidence="1">
    <location>
        <begin position="203"/>
        <end position="223"/>
    </location>
</feature>
<evidence type="ECO:0000313" key="2">
    <source>
        <dbReference type="EMBL" id="OMJ73665.1"/>
    </source>
</evidence>
<protein>
    <submittedName>
        <fullName evidence="2">Uncharacterized protein</fullName>
    </submittedName>
</protein>
<evidence type="ECO:0000313" key="3">
    <source>
        <dbReference type="Proteomes" id="UP000187209"/>
    </source>
</evidence>